<reference evidence="2" key="1">
    <citation type="submission" date="2017-02" db="UniProtKB">
        <authorList>
            <consortium name="WormBaseParasite"/>
        </authorList>
    </citation>
    <scope>IDENTIFICATION</scope>
</reference>
<evidence type="ECO:0000313" key="2">
    <source>
        <dbReference type="WBParaSite" id="SPAL_0000392400.1"/>
    </source>
</evidence>
<accession>A0A0N5BD33</accession>
<name>A0A0N5BD33_STREA</name>
<dbReference type="WBParaSite" id="SPAL_0000392400.1">
    <property type="protein sequence ID" value="SPAL_0000392400.1"/>
    <property type="gene ID" value="SPAL_0000392400"/>
</dbReference>
<proteinExistence type="predicted"/>
<protein>
    <submittedName>
        <fullName evidence="2">Transposase</fullName>
    </submittedName>
</protein>
<dbReference type="AlphaFoldDB" id="A0A0N5BD33"/>
<keyword evidence="1" id="KW-1185">Reference proteome</keyword>
<organism evidence="1 2">
    <name type="scientific">Strongyloides papillosus</name>
    <name type="common">Intestinal threadworm</name>
    <dbReference type="NCBI Taxonomy" id="174720"/>
    <lineage>
        <taxon>Eukaryota</taxon>
        <taxon>Metazoa</taxon>
        <taxon>Ecdysozoa</taxon>
        <taxon>Nematoda</taxon>
        <taxon>Chromadorea</taxon>
        <taxon>Rhabditida</taxon>
        <taxon>Tylenchina</taxon>
        <taxon>Panagrolaimomorpha</taxon>
        <taxon>Strongyloidoidea</taxon>
        <taxon>Strongyloididae</taxon>
        <taxon>Strongyloides</taxon>
    </lineage>
</organism>
<dbReference type="Proteomes" id="UP000046392">
    <property type="component" value="Unplaced"/>
</dbReference>
<sequence length="83" mass="9773">MDECITMTSDHQIAGIEIFMKEHFYRHLIQMIVVSRSFPNDKMSTLRKIIGTDYARIDLSRCLTVSRISPPQRPENLYRPFRG</sequence>
<evidence type="ECO:0000313" key="1">
    <source>
        <dbReference type="Proteomes" id="UP000046392"/>
    </source>
</evidence>